<dbReference type="EMBL" id="AZEC01000013">
    <property type="protein sequence ID" value="KRL11048.1"/>
    <property type="molecule type" value="Genomic_DNA"/>
</dbReference>
<dbReference type="AlphaFoldDB" id="A0A0R1N4M9"/>
<evidence type="ECO:0000313" key="3">
    <source>
        <dbReference type="Proteomes" id="UP000051330"/>
    </source>
</evidence>
<evidence type="ECO:0000313" key="2">
    <source>
        <dbReference type="EMBL" id="KRL11048.1"/>
    </source>
</evidence>
<protein>
    <submittedName>
        <fullName evidence="2">Uncharacterized protein</fullName>
    </submittedName>
</protein>
<accession>A0A0R1N4M9</accession>
<feature type="transmembrane region" description="Helical" evidence="1">
    <location>
        <begin position="48"/>
        <end position="65"/>
    </location>
</feature>
<gene>
    <name evidence="2" type="ORF">FD09_GL000772</name>
</gene>
<proteinExistence type="predicted"/>
<reference evidence="2 3" key="1">
    <citation type="journal article" date="2015" name="Genome Announc.">
        <title>Expanding the biotechnology potential of lactobacilli through comparative genomics of 213 strains and associated genera.</title>
        <authorList>
            <person name="Sun Z."/>
            <person name="Harris H.M."/>
            <person name="McCann A."/>
            <person name="Guo C."/>
            <person name="Argimon S."/>
            <person name="Zhang W."/>
            <person name="Yang X."/>
            <person name="Jeffery I.B."/>
            <person name="Cooney J.C."/>
            <person name="Kagawa T.F."/>
            <person name="Liu W."/>
            <person name="Song Y."/>
            <person name="Salvetti E."/>
            <person name="Wrobel A."/>
            <person name="Rasinkangas P."/>
            <person name="Parkhill J."/>
            <person name="Rea M.C."/>
            <person name="O'Sullivan O."/>
            <person name="Ritari J."/>
            <person name="Douillard F.P."/>
            <person name="Paul Ross R."/>
            <person name="Yang R."/>
            <person name="Briner A.E."/>
            <person name="Felis G.E."/>
            <person name="de Vos W.M."/>
            <person name="Barrangou R."/>
            <person name="Klaenhammer T.R."/>
            <person name="Caufield P.W."/>
            <person name="Cui Y."/>
            <person name="Zhang H."/>
            <person name="O'Toole P.W."/>
        </authorList>
    </citation>
    <scope>NUCLEOTIDE SEQUENCE [LARGE SCALE GENOMIC DNA]</scope>
    <source>
        <strain evidence="2 3">DSM 12744</strain>
    </source>
</reference>
<dbReference type="Proteomes" id="UP000051330">
    <property type="component" value="Unassembled WGS sequence"/>
</dbReference>
<keyword evidence="1" id="KW-0472">Membrane</keyword>
<comment type="caution">
    <text evidence="2">The sequence shown here is derived from an EMBL/GenBank/DDBJ whole genome shotgun (WGS) entry which is preliminary data.</text>
</comment>
<evidence type="ECO:0000256" key="1">
    <source>
        <dbReference type="SAM" id="Phobius"/>
    </source>
</evidence>
<sequence>MIVYLYALLLLGGGYTTMRGKIILLIFLLPVFVLIMLYIRGSAWTKSYSLYLTSATIAILAYGVIRDADQDLGFIFLFIAGISLVVGIVDTHKQIVRKRNRHV</sequence>
<feature type="transmembrane region" description="Helical" evidence="1">
    <location>
        <begin position="20"/>
        <end position="39"/>
    </location>
</feature>
<organism evidence="2 3">
    <name type="scientific">Schleiferilactobacillus perolens DSM 12744</name>
    <dbReference type="NCBI Taxonomy" id="1423792"/>
    <lineage>
        <taxon>Bacteria</taxon>
        <taxon>Bacillati</taxon>
        <taxon>Bacillota</taxon>
        <taxon>Bacilli</taxon>
        <taxon>Lactobacillales</taxon>
        <taxon>Lactobacillaceae</taxon>
        <taxon>Schleiferilactobacillus</taxon>
    </lineage>
</organism>
<keyword evidence="1" id="KW-0812">Transmembrane</keyword>
<dbReference type="PATRIC" id="fig|1423792.3.peg.788"/>
<keyword evidence="3" id="KW-1185">Reference proteome</keyword>
<keyword evidence="1" id="KW-1133">Transmembrane helix</keyword>
<name>A0A0R1N4M9_9LACO</name>
<feature type="transmembrane region" description="Helical" evidence="1">
    <location>
        <begin position="71"/>
        <end position="89"/>
    </location>
</feature>